<name>A0A2K2CPK7_BRADI</name>
<feature type="compositionally biased region" description="Basic and acidic residues" evidence="1">
    <location>
        <begin position="132"/>
        <end position="143"/>
    </location>
</feature>
<protein>
    <submittedName>
        <fullName evidence="2 3">Uncharacterized protein</fullName>
    </submittedName>
</protein>
<dbReference type="EnsemblPlants" id="PNT63949">
    <property type="protein sequence ID" value="PNT63949"/>
    <property type="gene ID" value="BRADI_4g22587v3"/>
</dbReference>
<reference evidence="3" key="3">
    <citation type="submission" date="2018-08" db="UniProtKB">
        <authorList>
            <consortium name="EnsemblPlants"/>
        </authorList>
    </citation>
    <scope>IDENTIFICATION</scope>
    <source>
        <strain evidence="3">cv. Bd21</strain>
    </source>
</reference>
<accession>A0A2K2CPK7</accession>
<dbReference type="Proteomes" id="UP000008810">
    <property type="component" value="Chromosome 4"/>
</dbReference>
<feature type="compositionally biased region" description="Gly residues" evidence="1">
    <location>
        <begin position="97"/>
        <end position="106"/>
    </location>
</feature>
<evidence type="ECO:0000313" key="2">
    <source>
        <dbReference type="EMBL" id="PNT63949.1"/>
    </source>
</evidence>
<evidence type="ECO:0000313" key="4">
    <source>
        <dbReference type="Proteomes" id="UP000008810"/>
    </source>
</evidence>
<dbReference type="Gramene" id="PNT63949">
    <property type="protein sequence ID" value="PNT63949"/>
    <property type="gene ID" value="BRADI_4g22587v3"/>
</dbReference>
<evidence type="ECO:0000256" key="1">
    <source>
        <dbReference type="SAM" id="MobiDB-lite"/>
    </source>
</evidence>
<gene>
    <name evidence="2" type="ORF">BRADI_4g22587v3</name>
</gene>
<dbReference type="InParanoid" id="A0A2K2CPK7"/>
<organism evidence="2">
    <name type="scientific">Brachypodium distachyon</name>
    <name type="common">Purple false brome</name>
    <name type="synonym">Trachynia distachya</name>
    <dbReference type="NCBI Taxonomy" id="15368"/>
    <lineage>
        <taxon>Eukaryota</taxon>
        <taxon>Viridiplantae</taxon>
        <taxon>Streptophyta</taxon>
        <taxon>Embryophyta</taxon>
        <taxon>Tracheophyta</taxon>
        <taxon>Spermatophyta</taxon>
        <taxon>Magnoliopsida</taxon>
        <taxon>Liliopsida</taxon>
        <taxon>Poales</taxon>
        <taxon>Poaceae</taxon>
        <taxon>BOP clade</taxon>
        <taxon>Pooideae</taxon>
        <taxon>Stipodae</taxon>
        <taxon>Brachypodieae</taxon>
        <taxon>Brachypodium</taxon>
    </lineage>
</organism>
<reference evidence="2 3" key="1">
    <citation type="journal article" date="2010" name="Nature">
        <title>Genome sequencing and analysis of the model grass Brachypodium distachyon.</title>
        <authorList>
            <consortium name="International Brachypodium Initiative"/>
        </authorList>
    </citation>
    <scope>NUCLEOTIDE SEQUENCE [LARGE SCALE GENOMIC DNA]</scope>
    <source>
        <strain evidence="2 3">Bd21</strain>
    </source>
</reference>
<sequence>MNHGTRQINQQNAIENQIISRKQKKKTKPLLCLASNGGWIASIRFLYKLTYPWYPGCTPWPRSIAAPWGWGQAGAAGRIWPRPRRAEAYMVDAGGPSLGTRGGGLGRRPVRAGTGAPGSAREEKRRAWRRSGLREDERRRVGF</sequence>
<reference evidence="2" key="2">
    <citation type="submission" date="2017-06" db="EMBL/GenBank/DDBJ databases">
        <title>WGS assembly of Brachypodium distachyon.</title>
        <authorList>
            <consortium name="The International Brachypodium Initiative"/>
            <person name="Lucas S."/>
            <person name="Harmon-Smith M."/>
            <person name="Lail K."/>
            <person name="Tice H."/>
            <person name="Grimwood J."/>
            <person name="Bruce D."/>
            <person name="Barry K."/>
            <person name="Shu S."/>
            <person name="Lindquist E."/>
            <person name="Wang M."/>
            <person name="Pitluck S."/>
            <person name="Vogel J.P."/>
            <person name="Garvin D.F."/>
            <person name="Mockler T.C."/>
            <person name="Schmutz J."/>
            <person name="Rokhsar D."/>
            <person name="Bevan M.W."/>
        </authorList>
    </citation>
    <scope>NUCLEOTIDE SEQUENCE</scope>
    <source>
        <strain evidence="2">Bd21</strain>
    </source>
</reference>
<feature type="region of interest" description="Disordered" evidence="1">
    <location>
        <begin position="97"/>
        <end position="143"/>
    </location>
</feature>
<keyword evidence="4" id="KW-1185">Reference proteome</keyword>
<dbReference type="EMBL" id="CM000883">
    <property type="protein sequence ID" value="PNT63949.1"/>
    <property type="molecule type" value="Genomic_DNA"/>
</dbReference>
<evidence type="ECO:0000313" key="3">
    <source>
        <dbReference type="EnsemblPlants" id="PNT63949"/>
    </source>
</evidence>
<proteinExistence type="predicted"/>
<dbReference type="AlphaFoldDB" id="A0A2K2CPK7"/>